<evidence type="ECO:0000256" key="1">
    <source>
        <dbReference type="SAM" id="Coils"/>
    </source>
</evidence>
<evidence type="ECO:0000313" key="4">
    <source>
        <dbReference type="Proteomes" id="UP000824540"/>
    </source>
</evidence>
<evidence type="ECO:0000313" key="3">
    <source>
        <dbReference type="EMBL" id="KAG9352043.1"/>
    </source>
</evidence>
<evidence type="ECO:0000256" key="2">
    <source>
        <dbReference type="SAM" id="MobiDB-lite"/>
    </source>
</evidence>
<dbReference type="OrthoDB" id="8944358at2759"/>
<sequence>MVDNSGSSKAQMPSLSQEGGLGGVSAGVKLEAVMEQLQRQQQARLEMERKERHLREAHIMYAQQVAAQQAILAAARASGTPVGAASMFLGAKGLGLAHGGGGGGVGGPMARMSNQSSVDSERDDEEDRGRDSEEEEDEEEEEMMMDGDGGSEEDEEEGGGGGGGLEYLRKQTLALQQGGVHLPASRPSFPSFSASSLAPGPRRALSPPVRVKQEPEEENRSPTGPPSSSPPNGQADWGYDEPYKQDWQVLWEFNCRNRGLGLRAAAGFWRWSKRGEPGSLQAVREALLLAAGPEGGAAGVPRARRMVPPPHPSHTDPHPPRPQPANPSVINVVLIARGVA</sequence>
<feature type="non-terminal residue" evidence="3">
    <location>
        <position position="1"/>
    </location>
</feature>
<name>A0A8T2PFC7_9TELE</name>
<organism evidence="3 4">
    <name type="scientific">Albula glossodonta</name>
    <name type="common">roundjaw bonefish</name>
    <dbReference type="NCBI Taxonomy" id="121402"/>
    <lineage>
        <taxon>Eukaryota</taxon>
        <taxon>Metazoa</taxon>
        <taxon>Chordata</taxon>
        <taxon>Craniata</taxon>
        <taxon>Vertebrata</taxon>
        <taxon>Euteleostomi</taxon>
        <taxon>Actinopterygii</taxon>
        <taxon>Neopterygii</taxon>
        <taxon>Teleostei</taxon>
        <taxon>Albuliformes</taxon>
        <taxon>Albulidae</taxon>
        <taxon>Albula</taxon>
    </lineage>
</organism>
<keyword evidence="1" id="KW-0175">Coiled coil</keyword>
<feature type="region of interest" description="Disordered" evidence="2">
    <location>
        <begin position="105"/>
        <end position="166"/>
    </location>
</feature>
<gene>
    <name evidence="3" type="ORF">JZ751_020456</name>
</gene>
<feature type="region of interest" description="Disordered" evidence="2">
    <location>
        <begin position="181"/>
        <end position="240"/>
    </location>
</feature>
<proteinExistence type="predicted"/>
<keyword evidence="4" id="KW-1185">Reference proteome</keyword>
<reference evidence="3" key="1">
    <citation type="thesis" date="2021" institute="BYU ScholarsArchive" country="Provo, UT, USA">
        <title>Applications of and Algorithms for Genome Assembly and Genomic Analyses with an Emphasis on Marine Teleosts.</title>
        <authorList>
            <person name="Pickett B.D."/>
        </authorList>
    </citation>
    <scope>NUCLEOTIDE SEQUENCE</scope>
    <source>
        <strain evidence="3">HI-2016</strain>
    </source>
</reference>
<feature type="compositionally biased region" description="Basic and acidic residues" evidence="2">
    <location>
        <begin position="211"/>
        <end position="220"/>
    </location>
</feature>
<feature type="region of interest" description="Disordered" evidence="2">
    <location>
        <begin position="306"/>
        <end position="328"/>
    </location>
</feature>
<feature type="compositionally biased region" description="Low complexity" evidence="2">
    <location>
        <begin position="182"/>
        <end position="199"/>
    </location>
</feature>
<feature type="compositionally biased region" description="Polar residues" evidence="2">
    <location>
        <begin position="1"/>
        <end position="17"/>
    </location>
</feature>
<dbReference type="Proteomes" id="UP000824540">
    <property type="component" value="Unassembled WGS sequence"/>
</dbReference>
<dbReference type="EMBL" id="JAFBMS010000005">
    <property type="protein sequence ID" value="KAG9352043.1"/>
    <property type="molecule type" value="Genomic_DNA"/>
</dbReference>
<feature type="region of interest" description="Disordered" evidence="2">
    <location>
        <begin position="1"/>
        <end position="21"/>
    </location>
</feature>
<feature type="coiled-coil region" evidence="1">
    <location>
        <begin position="30"/>
        <end position="57"/>
    </location>
</feature>
<comment type="caution">
    <text evidence="3">The sequence shown here is derived from an EMBL/GenBank/DDBJ whole genome shotgun (WGS) entry which is preliminary data.</text>
</comment>
<feature type="compositionally biased region" description="Acidic residues" evidence="2">
    <location>
        <begin position="121"/>
        <end position="158"/>
    </location>
</feature>
<protein>
    <submittedName>
        <fullName evidence="3">Uncharacterized protein</fullName>
    </submittedName>
</protein>
<accession>A0A8T2PFC7</accession>
<dbReference type="AlphaFoldDB" id="A0A8T2PFC7"/>